<evidence type="ECO:0000313" key="4">
    <source>
        <dbReference type="Proteomes" id="UP000006052"/>
    </source>
</evidence>
<feature type="domain" description="Lin1244/Lin1753-like N-terminal" evidence="2">
    <location>
        <begin position="11"/>
        <end position="89"/>
    </location>
</feature>
<dbReference type="Pfam" id="PF14297">
    <property type="entry name" value="Lin1244_N"/>
    <property type="match status" value="1"/>
</dbReference>
<evidence type="ECO:0000259" key="2">
    <source>
        <dbReference type="Pfam" id="PF14297"/>
    </source>
</evidence>
<feature type="compositionally biased region" description="Polar residues" evidence="1">
    <location>
        <begin position="119"/>
        <end position="133"/>
    </location>
</feature>
<reference evidence="4" key="1">
    <citation type="journal article" date="2013" name="Stand. Genomic Sci.">
        <title>Complete genome sequence of the bile-resistant pigment-producing anaerobe Alistipes finegoldii type strain (AHN2437(T)).</title>
        <authorList>
            <person name="Mavromatis K."/>
            <person name="Stackebrandt E."/>
            <person name="Munk C."/>
            <person name="Lapidus A."/>
            <person name="Nolan M."/>
            <person name="Lucas S."/>
            <person name="Hammon N."/>
            <person name="Deshpande S."/>
            <person name="Cheng J.F."/>
            <person name="Tapia R."/>
            <person name="Goodwin L.A."/>
            <person name="Pitluck S."/>
            <person name="Liolios K."/>
            <person name="Pagani I."/>
            <person name="Ivanova N."/>
            <person name="Mikhailova N."/>
            <person name="Huntemann M."/>
            <person name="Pati A."/>
            <person name="Chen A."/>
            <person name="Palaniappan K."/>
            <person name="Land M."/>
            <person name="Hauser L."/>
            <person name="Rohde M."/>
            <person name="Gronow S."/>
            <person name="Goker M."/>
            <person name="Detter J.C."/>
            <person name="Bristow J."/>
            <person name="Eisen J.A."/>
            <person name="Markowitz V."/>
            <person name="Hugenholtz P."/>
            <person name="Kyrpides N.C."/>
            <person name="Klenk H.P."/>
            <person name="Woyke T."/>
        </authorList>
    </citation>
    <scope>NUCLEOTIDE SEQUENCE</scope>
    <source>
        <strain evidence="4">DSM 17242 / JCM 16770 / AHN 2437 / CCUG 46020 / CIP 107999</strain>
    </source>
</reference>
<dbReference type="HOGENOM" id="CLU_965201_0_0_10"/>
<accession>I3YIP6</accession>
<dbReference type="Proteomes" id="UP000006052">
    <property type="component" value="Chromosome"/>
</dbReference>
<dbReference type="eggNOG" id="ENOG5030JAR">
    <property type="taxonomic scope" value="Bacteria"/>
</dbReference>
<protein>
    <recommendedName>
        <fullName evidence="2">Lin1244/Lin1753-like N-terminal domain-containing protein</fullName>
    </recommendedName>
</protein>
<dbReference type="InterPro" id="IPR025400">
    <property type="entry name" value="Lin1244/Lin1753-like_N"/>
</dbReference>
<feature type="compositionally biased region" description="Basic and acidic residues" evidence="1">
    <location>
        <begin position="164"/>
        <end position="174"/>
    </location>
</feature>
<proteinExistence type="predicted"/>
<dbReference type="STRING" id="679935.Alfi_0470"/>
<evidence type="ECO:0000256" key="1">
    <source>
        <dbReference type="SAM" id="MobiDB-lite"/>
    </source>
</evidence>
<sequence>MARPRKNNAEYFSHDANMRDDLKIKAVRRKFSHTGYAVWNYLLETLTDSDFFEIVWDDVIIDLLAADYGVTVELLDEIVNYLVKIGLLCLDGNKLYSPSHRKRLAPLMTERNRRRNTEQDSTGVLPVQNSGNTEDMPEFCQDSTGVLPGFPKVKESKVKESIVEDSKGGYKGDDTSADNSTEGMNAGGSAPAPHKYSESFLKFQKWITNSAPRVAKMKEPMTEEQYQKLKDKYPTEQICEVLQAMHNYEPLIRRNRSAYLTASNWLRRHDQTTPQKQTPHETRKTNFL</sequence>
<gene>
    <name evidence="3" type="ordered locus">Alfi_0470</name>
</gene>
<evidence type="ECO:0000313" key="3">
    <source>
        <dbReference type="EMBL" id="AFL76864.1"/>
    </source>
</evidence>
<feature type="region of interest" description="Disordered" evidence="1">
    <location>
        <begin position="164"/>
        <end position="193"/>
    </location>
</feature>
<dbReference type="EMBL" id="CP003274">
    <property type="protein sequence ID" value="AFL76864.1"/>
    <property type="molecule type" value="Genomic_DNA"/>
</dbReference>
<dbReference type="KEGG" id="afd:Alfi_0470"/>
<dbReference type="RefSeq" id="WP_014774628.1">
    <property type="nucleotide sequence ID" value="NC_018011.1"/>
</dbReference>
<feature type="region of interest" description="Disordered" evidence="1">
    <location>
        <begin position="109"/>
        <end position="135"/>
    </location>
</feature>
<dbReference type="AlphaFoldDB" id="I3YIP6"/>
<feature type="region of interest" description="Disordered" evidence="1">
    <location>
        <begin position="267"/>
        <end position="288"/>
    </location>
</feature>
<feature type="compositionally biased region" description="Basic and acidic residues" evidence="1">
    <location>
        <begin position="278"/>
        <end position="288"/>
    </location>
</feature>
<organism evidence="3 4">
    <name type="scientific">Alistipes finegoldii (strain DSM 17242 / JCM 16770 / CCUG 46020 / CIP 107999 / KCTC 15236 / AHN 2437)</name>
    <dbReference type="NCBI Taxonomy" id="679935"/>
    <lineage>
        <taxon>Bacteria</taxon>
        <taxon>Pseudomonadati</taxon>
        <taxon>Bacteroidota</taxon>
        <taxon>Bacteroidia</taxon>
        <taxon>Bacteroidales</taxon>
        <taxon>Rikenellaceae</taxon>
        <taxon>Alistipes</taxon>
    </lineage>
</organism>
<name>I3YIP6_ALIFI</name>